<keyword evidence="4" id="KW-1185">Reference proteome</keyword>
<dbReference type="NCBIfam" id="NF008750">
    <property type="entry name" value="PRK11784.1-2"/>
    <property type="match status" value="1"/>
</dbReference>
<dbReference type="Proteomes" id="UP000319449">
    <property type="component" value="Unassembled WGS sequence"/>
</dbReference>
<dbReference type="RefSeq" id="WP_145021876.1">
    <property type="nucleotide sequence ID" value="NZ_VLLN01000010.1"/>
</dbReference>
<dbReference type="NCBIfam" id="NF008752">
    <property type="entry name" value="PRK11784.1-4"/>
    <property type="match status" value="1"/>
</dbReference>
<evidence type="ECO:0000256" key="1">
    <source>
        <dbReference type="ARBA" id="ARBA00023266"/>
    </source>
</evidence>
<dbReference type="SMART" id="SM00450">
    <property type="entry name" value="RHOD"/>
    <property type="match status" value="1"/>
</dbReference>
<dbReference type="Pfam" id="PF26341">
    <property type="entry name" value="AAA_SelU"/>
    <property type="match status" value="1"/>
</dbReference>
<dbReference type="InterPro" id="IPR036873">
    <property type="entry name" value="Rhodanese-like_dom_sf"/>
</dbReference>
<evidence type="ECO:0000313" key="4">
    <source>
        <dbReference type="Proteomes" id="UP000319449"/>
    </source>
</evidence>
<gene>
    <name evidence="3" type="ORF">JN12_01949</name>
</gene>
<dbReference type="OrthoDB" id="285281at2"/>
<sequence>MPQTVQFDPSSMGTHLFVDVRTPLEYSEDHIPGAINVPLLTNEERVEIGTLYKQVGPRMARRRGLELTAGRLPVMVAEIDRAAAGRPIIVYCWRGGLRSKTVAAVLDLTGFPVQQLVGGYKAFRNIVSATFENFAPPGPLVVLHGLTGIGKTTFLTHLQDYGETTIDLEGLACHRGSAFGSLGLSQELSQKHFETLLWDAFRLCPLGRPIFIEGESRRIGKLFLPGNLYEVMRESIKVWSEASRETRVQRLLEEYGKVEYREMMADALMRIRKKLGGEQYADLAGYLERWELGLLTEGLMAHYYDRLYYRERPWVEDLRLSLEDFGAARRELLSFLEKKGLPTSSG</sequence>
<feature type="domain" description="Rhodanese" evidence="2">
    <location>
        <begin position="11"/>
        <end position="132"/>
    </location>
</feature>
<dbReference type="PANTHER" id="PTHR30401">
    <property type="entry name" value="TRNA 2-SELENOURIDINE SYNTHASE"/>
    <property type="match status" value="1"/>
</dbReference>
<dbReference type="PROSITE" id="PS00380">
    <property type="entry name" value="RHODANESE_1"/>
    <property type="match status" value="1"/>
</dbReference>
<dbReference type="GO" id="GO:0002098">
    <property type="term" value="P:tRNA wobble uridine modification"/>
    <property type="evidence" value="ECO:0007669"/>
    <property type="project" value="InterPro"/>
</dbReference>
<evidence type="ECO:0000313" key="3">
    <source>
        <dbReference type="EMBL" id="TWJ19258.1"/>
    </source>
</evidence>
<dbReference type="InterPro" id="IPR017582">
    <property type="entry name" value="SelU"/>
</dbReference>
<dbReference type="EMBL" id="VLLN01000010">
    <property type="protein sequence ID" value="TWJ19258.1"/>
    <property type="molecule type" value="Genomic_DNA"/>
</dbReference>
<dbReference type="SUPFAM" id="SSF52540">
    <property type="entry name" value="P-loop containing nucleoside triphosphate hydrolases"/>
    <property type="match status" value="1"/>
</dbReference>
<dbReference type="GO" id="GO:0004792">
    <property type="term" value="F:thiosulfate-cyanide sulfurtransferase activity"/>
    <property type="evidence" value="ECO:0007669"/>
    <property type="project" value="InterPro"/>
</dbReference>
<proteinExistence type="predicted"/>
<keyword evidence="1" id="KW-0711">Selenium</keyword>
<dbReference type="PROSITE" id="PS50206">
    <property type="entry name" value="RHODANESE_3"/>
    <property type="match status" value="1"/>
</dbReference>
<accession>A0A562VMZ1</accession>
<name>A0A562VMZ1_9BACT</name>
<dbReference type="NCBIfam" id="TIGR03167">
    <property type="entry name" value="tRNA_sel_U_synt"/>
    <property type="match status" value="1"/>
</dbReference>
<dbReference type="AlphaFoldDB" id="A0A562VMZ1"/>
<dbReference type="PANTHER" id="PTHR30401:SF0">
    <property type="entry name" value="TRNA 2-SELENOURIDINE SYNTHASE"/>
    <property type="match status" value="1"/>
</dbReference>
<dbReference type="InterPro" id="IPR001763">
    <property type="entry name" value="Rhodanese-like_dom"/>
</dbReference>
<protein>
    <submittedName>
        <fullName evidence="3">tRNA 2-selenouridine synthase</fullName>
    </submittedName>
</protein>
<dbReference type="InterPro" id="IPR058840">
    <property type="entry name" value="AAA_SelU"/>
</dbReference>
<evidence type="ECO:0000259" key="2">
    <source>
        <dbReference type="PROSITE" id="PS50206"/>
    </source>
</evidence>
<dbReference type="InterPro" id="IPR027417">
    <property type="entry name" value="P-loop_NTPase"/>
</dbReference>
<dbReference type="Gene3D" id="3.40.250.10">
    <property type="entry name" value="Rhodanese-like domain"/>
    <property type="match status" value="1"/>
</dbReference>
<reference evidence="3 4" key="1">
    <citation type="submission" date="2019-07" db="EMBL/GenBank/DDBJ databases">
        <title>Genomic Encyclopedia of Archaeal and Bacterial Type Strains, Phase II (KMG-II): from individual species to whole genera.</title>
        <authorList>
            <person name="Goeker M."/>
        </authorList>
    </citation>
    <scope>NUCLEOTIDE SEQUENCE [LARGE SCALE GENOMIC DNA]</scope>
    <source>
        <strain evidence="3 4">ATCC BAA-1139</strain>
    </source>
</reference>
<dbReference type="GO" id="GO:0043828">
    <property type="term" value="F:tRNA 2-selenouridine synthase activity"/>
    <property type="evidence" value="ECO:0007669"/>
    <property type="project" value="InterPro"/>
</dbReference>
<organism evidence="3 4">
    <name type="scientific">Geobacter argillaceus</name>
    <dbReference type="NCBI Taxonomy" id="345631"/>
    <lineage>
        <taxon>Bacteria</taxon>
        <taxon>Pseudomonadati</taxon>
        <taxon>Thermodesulfobacteriota</taxon>
        <taxon>Desulfuromonadia</taxon>
        <taxon>Geobacterales</taxon>
        <taxon>Geobacteraceae</taxon>
        <taxon>Geobacter</taxon>
    </lineage>
</organism>
<dbReference type="InterPro" id="IPR001307">
    <property type="entry name" value="Thiosulphate_STrfase_CS"/>
</dbReference>
<dbReference type="Pfam" id="PF00581">
    <property type="entry name" value="Rhodanese"/>
    <property type="match status" value="1"/>
</dbReference>
<dbReference type="SUPFAM" id="SSF52821">
    <property type="entry name" value="Rhodanese/Cell cycle control phosphatase"/>
    <property type="match status" value="1"/>
</dbReference>
<comment type="caution">
    <text evidence="3">The sequence shown here is derived from an EMBL/GenBank/DDBJ whole genome shotgun (WGS) entry which is preliminary data.</text>
</comment>